<reference evidence="1 2" key="1">
    <citation type="journal article" date="2019" name="Commun. Biol.">
        <title>The bagworm genome reveals a unique fibroin gene that provides high tensile strength.</title>
        <authorList>
            <person name="Kono N."/>
            <person name="Nakamura H."/>
            <person name="Ohtoshi R."/>
            <person name="Tomita M."/>
            <person name="Numata K."/>
            <person name="Arakawa K."/>
        </authorList>
    </citation>
    <scope>NUCLEOTIDE SEQUENCE [LARGE SCALE GENOMIC DNA]</scope>
</reference>
<gene>
    <name evidence="1" type="ORF">EVAR_33631_1</name>
</gene>
<dbReference type="EMBL" id="BGZK01000512">
    <property type="protein sequence ID" value="GBP47914.1"/>
    <property type="molecule type" value="Genomic_DNA"/>
</dbReference>
<accession>A0A4C1WCM9</accession>
<evidence type="ECO:0000313" key="2">
    <source>
        <dbReference type="Proteomes" id="UP000299102"/>
    </source>
</evidence>
<dbReference type="Proteomes" id="UP000299102">
    <property type="component" value="Unassembled WGS sequence"/>
</dbReference>
<organism evidence="1 2">
    <name type="scientific">Eumeta variegata</name>
    <name type="common">Bagworm moth</name>
    <name type="synonym">Eumeta japonica</name>
    <dbReference type="NCBI Taxonomy" id="151549"/>
    <lineage>
        <taxon>Eukaryota</taxon>
        <taxon>Metazoa</taxon>
        <taxon>Ecdysozoa</taxon>
        <taxon>Arthropoda</taxon>
        <taxon>Hexapoda</taxon>
        <taxon>Insecta</taxon>
        <taxon>Pterygota</taxon>
        <taxon>Neoptera</taxon>
        <taxon>Endopterygota</taxon>
        <taxon>Lepidoptera</taxon>
        <taxon>Glossata</taxon>
        <taxon>Ditrysia</taxon>
        <taxon>Tineoidea</taxon>
        <taxon>Psychidae</taxon>
        <taxon>Oiketicinae</taxon>
        <taxon>Eumeta</taxon>
    </lineage>
</organism>
<dbReference type="AlphaFoldDB" id="A0A4C1WCM9"/>
<name>A0A4C1WCM9_EUMVA</name>
<comment type="caution">
    <text evidence="1">The sequence shown here is derived from an EMBL/GenBank/DDBJ whole genome shotgun (WGS) entry which is preliminary data.</text>
</comment>
<evidence type="ECO:0000313" key="1">
    <source>
        <dbReference type="EMBL" id="GBP47914.1"/>
    </source>
</evidence>
<sequence length="101" mass="11119">MPFVASPPGGAALCDDEHFEFLIGKSVSMSTAAECNVHNWTLGRGQSRNGTRPLGPGARVRTRRRVERARRLICERAINRPELLTDDIGDDAVELRGQNGF</sequence>
<protein>
    <submittedName>
        <fullName evidence="1">Uncharacterized protein</fullName>
    </submittedName>
</protein>
<keyword evidence="2" id="KW-1185">Reference proteome</keyword>
<proteinExistence type="predicted"/>